<proteinExistence type="predicted"/>
<organism evidence="1 2">
    <name type="scientific">Crotalaria pallida</name>
    <name type="common">Smooth rattlebox</name>
    <name type="synonym">Crotalaria striata</name>
    <dbReference type="NCBI Taxonomy" id="3830"/>
    <lineage>
        <taxon>Eukaryota</taxon>
        <taxon>Viridiplantae</taxon>
        <taxon>Streptophyta</taxon>
        <taxon>Embryophyta</taxon>
        <taxon>Tracheophyta</taxon>
        <taxon>Spermatophyta</taxon>
        <taxon>Magnoliopsida</taxon>
        <taxon>eudicotyledons</taxon>
        <taxon>Gunneridae</taxon>
        <taxon>Pentapetalae</taxon>
        <taxon>rosids</taxon>
        <taxon>fabids</taxon>
        <taxon>Fabales</taxon>
        <taxon>Fabaceae</taxon>
        <taxon>Papilionoideae</taxon>
        <taxon>50 kb inversion clade</taxon>
        <taxon>genistoids sensu lato</taxon>
        <taxon>core genistoids</taxon>
        <taxon>Crotalarieae</taxon>
        <taxon>Crotalaria</taxon>
    </lineage>
</organism>
<dbReference type="Proteomes" id="UP001372338">
    <property type="component" value="Unassembled WGS sequence"/>
</dbReference>
<evidence type="ECO:0000313" key="2">
    <source>
        <dbReference type="Proteomes" id="UP001372338"/>
    </source>
</evidence>
<accession>A0AAN9IMS8</accession>
<evidence type="ECO:0000313" key="1">
    <source>
        <dbReference type="EMBL" id="KAK7282853.1"/>
    </source>
</evidence>
<name>A0AAN9IMS8_CROPI</name>
<gene>
    <name evidence="1" type="ORF">RIF29_11940</name>
</gene>
<reference evidence="1 2" key="1">
    <citation type="submission" date="2024-01" db="EMBL/GenBank/DDBJ databases">
        <title>The genomes of 5 underutilized Papilionoideae crops provide insights into root nodulation and disease resistanc.</title>
        <authorList>
            <person name="Yuan L."/>
        </authorList>
    </citation>
    <scope>NUCLEOTIDE SEQUENCE [LARGE SCALE GENOMIC DNA]</scope>
    <source>
        <strain evidence="1">ZHUSHIDOU_FW_LH</strain>
        <tissue evidence="1">Leaf</tissue>
    </source>
</reference>
<dbReference type="EMBL" id="JAYWIO010000002">
    <property type="protein sequence ID" value="KAK7282853.1"/>
    <property type="molecule type" value="Genomic_DNA"/>
</dbReference>
<sequence length="66" mass="8039">MPNGAHDCVHFIAYVYNLRSPLVLCQTFSYLWLHIRNICLIMKWEHHPTELVRLSIWKSCIYMLRY</sequence>
<keyword evidence="2" id="KW-1185">Reference proteome</keyword>
<comment type="caution">
    <text evidence="1">The sequence shown here is derived from an EMBL/GenBank/DDBJ whole genome shotgun (WGS) entry which is preliminary data.</text>
</comment>
<protein>
    <submittedName>
        <fullName evidence="1">Uncharacterized protein</fullName>
    </submittedName>
</protein>
<dbReference type="AlphaFoldDB" id="A0AAN9IMS8"/>